<dbReference type="Gene3D" id="1.20.120.1530">
    <property type="match status" value="1"/>
</dbReference>
<dbReference type="InterPro" id="IPR004089">
    <property type="entry name" value="MCPsignal_dom"/>
</dbReference>
<dbReference type="SMART" id="SM00283">
    <property type="entry name" value="MA"/>
    <property type="match status" value="1"/>
</dbReference>
<evidence type="ECO:0000256" key="1">
    <source>
        <dbReference type="ARBA" id="ARBA00023224"/>
    </source>
</evidence>
<sequence>MKDFTPNNSAIIDLKAHCQEIFDALPAPVFIATPQGQVIYRNSAAQSLLKGIKQEQTDTLLPFFKEGNSTPKELTDSLQNKPLQLPGQNISLPFRAQLKSIEINKERYKLVMLYDISLEIKSQQELEERNLALTAQEEELRQNLEELQATQDILVQKQKELEAAKKRMEANEKMLLKALEKSKKQAEELKAKNQELQARDEEMRQAMEELQTLREQEMQLREALEMSQAELEAQLRAINAGNIFVEFDLQGNILFVNDVYQKLSGYTAEELMNSRYQEHLSQEEYETIVQNLQKVIQGESTRIKVRRRRKDGSYFWVEAIYSPVYNKNGEIVRIIAIGRDITAFQEALMETSRFLSELSAGNLDASFNLDVSHIETELRDMVEANLHLQQTLRSILANITEVVTQAGNAGNLQARLSLDNLQGVWYTLAQSINQLLDNISNPILQIKELLHSVAEGKLSIRYEENLRGSMQEMTQALNTAIQNIAHLIRNIQKQANNIDQVAADMLLKAERTQQALTATVSAISQMSEGAEDQVRRTDEASKLLEQTYNDSSEIGKKAELIHESAKKGEQDCINGIKTIGQLTQSMEAINSSADQTAQTIDVLNNSSEEITKTLRVITDIASQTNLLALNAAIEAARAGDAGRGFAVVAEEIRKLAEQSKQSADDIESVIKKVQKDTHAATKAIAQMKSKVQSGIASTQEVEQVFREIKDSSSRTLSLAGAILEDTRKQRQSLDSVVRNIEKIVVVSEETAAGTKEISRSSSTLHEQMNEIAKTGNKLKQVAQELKENVSLFRI</sequence>
<evidence type="ECO:0000259" key="7">
    <source>
        <dbReference type="PROSITE" id="PS50113"/>
    </source>
</evidence>
<dbReference type="Pfam" id="PF08447">
    <property type="entry name" value="PAS_3"/>
    <property type="match status" value="1"/>
</dbReference>
<dbReference type="PANTHER" id="PTHR32089">
    <property type="entry name" value="METHYL-ACCEPTING CHEMOTAXIS PROTEIN MCPB"/>
    <property type="match status" value="1"/>
</dbReference>
<feature type="domain" description="PAS" evidence="6">
    <location>
        <begin position="227"/>
        <end position="299"/>
    </location>
</feature>
<dbReference type="RefSeq" id="WP_166917856.1">
    <property type="nucleotide sequence ID" value="NZ_JAASRN010000001.1"/>
</dbReference>
<dbReference type="Gene3D" id="1.10.287.950">
    <property type="entry name" value="Methyl-accepting chemotaxis protein"/>
    <property type="match status" value="1"/>
</dbReference>
<dbReference type="SMART" id="SM00091">
    <property type="entry name" value="PAS"/>
    <property type="match status" value="2"/>
</dbReference>
<dbReference type="CDD" id="cd11386">
    <property type="entry name" value="MCP_signal"/>
    <property type="match status" value="1"/>
</dbReference>
<reference evidence="9 10" key="1">
    <citation type="submission" date="2020-03" db="EMBL/GenBank/DDBJ databases">
        <title>Genomic Encyclopedia of Type Strains, Phase IV (KMG-IV): sequencing the most valuable type-strain genomes for metagenomic binning, comparative biology and taxonomic classification.</title>
        <authorList>
            <person name="Goeker M."/>
        </authorList>
    </citation>
    <scope>NUCLEOTIDE SEQUENCE [LARGE SCALE GENOMIC DNA]</scope>
    <source>
        <strain evidence="9 10">DSM 5718</strain>
    </source>
</reference>
<evidence type="ECO:0000256" key="3">
    <source>
        <dbReference type="PROSITE-ProRule" id="PRU00284"/>
    </source>
</evidence>
<feature type="domain" description="HAMP" evidence="8">
    <location>
        <begin position="437"/>
        <end position="489"/>
    </location>
</feature>
<dbReference type="GO" id="GO:0016020">
    <property type="term" value="C:membrane"/>
    <property type="evidence" value="ECO:0007669"/>
    <property type="project" value="InterPro"/>
</dbReference>
<dbReference type="NCBIfam" id="TIGR00229">
    <property type="entry name" value="sensory_box"/>
    <property type="match status" value="1"/>
</dbReference>
<keyword evidence="4" id="KW-0175">Coiled coil</keyword>
<evidence type="ECO:0000259" key="5">
    <source>
        <dbReference type="PROSITE" id="PS50111"/>
    </source>
</evidence>
<dbReference type="PROSITE" id="PS50111">
    <property type="entry name" value="CHEMOTAXIS_TRANSDUC_2"/>
    <property type="match status" value="1"/>
</dbReference>
<dbReference type="SUPFAM" id="SSF58104">
    <property type="entry name" value="Methyl-accepting chemotaxis protein (MCP) signaling domain"/>
    <property type="match status" value="1"/>
</dbReference>
<comment type="caution">
    <text evidence="9">The sequence shown here is derived from an EMBL/GenBank/DDBJ whole genome shotgun (WGS) entry which is preliminary data.</text>
</comment>
<proteinExistence type="inferred from homology"/>
<feature type="domain" description="Methyl-accepting transducer" evidence="5">
    <location>
        <begin position="508"/>
        <end position="758"/>
    </location>
</feature>
<gene>
    <name evidence="9" type="ORF">FHS56_000015</name>
</gene>
<organism evidence="9 10">
    <name type="scientific">Thermonema lapsum</name>
    <dbReference type="NCBI Taxonomy" id="28195"/>
    <lineage>
        <taxon>Bacteria</taxon>
        <taxon>Pseudomonadati</taxon>
        <taxon>Bacteroidota</taxon>
        <taxon>Cytophagia</taxon>
        <taxon>Cytophagales</taxon>
        <taxon>Thermonemataceae</taxon>
        <taxon>Thermonema</taxon>
    </lineage>
</organism>
<evidence type="ECO:0000313" key="10">
    <source>
        <dbReference type="Proteomes" id="UP000537126"/>
    </source>
</evidence>
<dbReference type="InterPro" id="IPR035965">
    <property type="entry name" value="PAS-like_dom_sf"/>
</dbReference>
<dbReference type="InterPro" id="IPR003660">
    <property type="entry name" value="HAMP_dom"/>
</dbReference>
<protein>
    <submittedName>
        <fullName evidence="9">PAS domain S-box-containing protein</fullName>
    </submittedName>
</protein>
<dbReference type="Proteomes" id="UP000537126">
    <property type="component" value="Unassembled WGS sequence"/>
</dbReference>
<dbReference type="InterPro" id="IPR000700">
    <property type="entry name" value="PAS-assoc_C"/>
</dbReference>
<evidence type="ECO:0000259" key="8">
    <source>
        <dbReference type="PROSITE" id="PS50885"/>
    </source>
</evidence>
<dbReference type="PROSITE" id="PS50113">
    <property type="entry name" value="PAC"/>
    <property type="match status" value="1"/>
</dbReference>
<evidence type="ECO:0000256" key="2">
    <source>
        <dbReference type="ARBA" id="ARBA00029447"/>
    </source>
</evidence>
<dbReference type="PROSITE" id="PS50112">
    <property type="entry name" value="PAS"/>
    <property type="match status" value="1"/>
</dbReference>
<feature type="coiled-coil region" evidence="4">
    <location>
        <begin position="470"/>
        <end position="497"/>
    </location>
</feature>
<dbReference type="PANTHER" id="PTHR32089:SF112">
    <property type="entry name" value="LYSOZYME-LIKE PROTEIN-RELATED"/>
    <property type="match status" value="1"/>
</dbReference>
<dbReference type="EMBL" id="JAASRN010000001">
    <property type="protein sequence ID" value="NIK72529.1"/>
    <property type="molecule type" value="Genomic_DNA"/>
</dbReference>
<accession>A0A846MM23</accession>
<dbReference type="PROSITE" id="PS50885">
    <property type="entry name" value="HAMP"/>
    <property type="match status" value="1"/>
</dbReference>
<feature type="domain" description="PAC" evidence="7">
    <location>
        <begin position="299"/>
        <end position="353"/>
    </location>
</feature>
<dbReference type="SUPFAM" id="SSF55785">
    <property type="entry name" value="PYP-like sensor domain (PAS domain)"/>
    <property type="match status" value="1"/>
</dbReference>
<evidence type="ECO:0000313" key="9">
    <source>
        <dbReference type="EMBL" id="NIK72529.1"/>
    </source>
</evidence>
<feature type="coiled-coil region" evidence="4">
    <location>
        <begin position="123"/>
        <end position="234"/>
    </location>
</feature>
<dbReference type="InterPro" id="IPR013655">
    <property type="entry name" value="PAS_fold_3"/>
</dbReference>
<dbReference type="Gene3D" id="3.30.450.20">
    <property type="entry name" value="PAS domain"/>
    <property type="match status" value="1"/>
</dbReference>
<dbReference type="AlphaFoldDB" id="A0A846MM23"/>
<evidence type="ECO:0000256" key="4">
    <source>
        <dbReference type="SAM" id="Coils"/>
    </source>
</evidence>
<dbReference type="Pfam" id="PF13188">
    <property type="entry name" value="PAS_8"/>
    <property type="match status" value="1"/>
</dbReference>
<dbReference type="GO" id="GO:0007165">
    <property type="term" value="P:signal transduction"/>
    <property type="evidence" value="ECO:0007669"/>
    <property type="project" value="UniProtKB-KW"/>
</dbReference>
<dbReference type="Pfam" id="PF18947">
    <property type="entry name" value="HAMP_2"/>
    <property type="match status" value="1"/>
</dbReference>
<dbReference type="CDD" id="cd00130">
    <property type="entry name" value="PAS"/>
    <property type="match status" value="1"/>
</dbReference>
<keyword evidence="1 3" id="KW-0807">Transducer</keyword>
<dbReference type="SMART" id="SM00086">
    <property type="entry name" value="PAC"/>
    <property type="match status" value="1"/>
</dbReference>
<dbReference type="InterPro" id="IPR000014">
    <property type="entry name" value="PAS"/>
</dbReference>
<keyword evidence="10" id="KW-1185">Reference proteome</keyword>
<dbReference type="Pfam" id="PF00015">
    <property type="entry name" value="MCPsignal"/>
    <property type="match status" value="1"/>
</dbReference>
<evidence type="ECO:0000259" key="6">
    <source>
        <dbReference type="PROSITE" id="PS50112"/>
    </source>
</evidence>
<comment type="similarity">
    <text evidence="2">Belongs to the methyl-accepting chemotaxis (MCP) protein family.</text>
</comment>
<name>A0A846MM23_9BACT</name>
<dbReference type="InterPro" id="IPR001610">
    <property type="entry name" value="PAC"/>
</dbReference>